<evidence type="ECO:0000256" key="2">
    <source>
        <dbReference type="SAM" id="MobiDB-lite"/>
    </source>
</evidence>
<feature type="signal peptide" evidence="3">
    <location>
        <begin position="1"/>
        <end position="33"/>
    </location>
</feature>
<dbReference type="HOGENOM" id="CLU_095993_0_0_5"/>
<accession>Q21C94</accession>
<organism evidence="5">
    <name type="scientific">Rhodopseudomonas palustris (strain BisB18)</name>
    <dbReference type="NCBI Taxonomy" id="316056"/>
    <lineage>
        <taxon>Bacteria</taxon>
        <taxon>Pseudomonadati</taxon>
        <taxon>Pseudomonadota</taxon>
        <taxon>Alphaproteobacteria</taxon>
        <taxon>Hyphomicrobiales</taxon>
        <taxon>Nitrobacteraceae</taxon>
        <taxon>Rhodopseudomonas</taxon>
    </lineage>
</organism>
<dbReference type="GO" id="GO:0017089">
    <property type="term" value="F:glycolipid transfer activity"/>
    <property type="evidence" value="ECO:0007669"/>
    <property type="project" value="TreeGrafter"/>
</dbReference>
<protein>
    <submittedName>
        <fullName evidence="5">OstA-like protein</fullName>
    </submittedName>
</protein>
<feature type="compositionally biased region" description="Pro residues" evidence="2">
    <location>
        <begin position="215"/>
        <end position="225"/>
    </location>
</feature>
<dbReference type="Pfam" id="PF03968">
    <property type="entry name" value="LptD_N"/>
    <property type="match status" value="1"/>
</dbReference>
<dbReference type="KEGG" id="rpc:RPC_0417"/>
<reference evidence="5" key="1">
    <citation type="submission" date="2006-03" db="EMBL/GenBank/DDBJ databases">
        <title>Complete sequence of Rhodopseudomonas palustris BisB18.</title>
        <authorList>
            <consortium name="US DOE Joint Genome Institute"/>
            <person name="Copeland A."/>
            <person name="Lucas S."/>
            <person name="Lapidus A."/>
            <person name="Barry K."/>
            <person name="Detter J.C."/>
            <person name="Glavina del Rio T."/>
            <person name="Hammon N."/>
            <person name="Israni S."/>
            <person name="Dalin E."/>
            <person name="Tice H."/>
            <person name="Pitluck S."/>
            <person name="Chain P."/>
            <person name="Malfatti S."/>
            <person name="Shin M."/>
            <person name="Vergez L."/>
            <person name="Schmutz J."/>
            <person name="Larimer F."/>
            <person name="Land M."/>
            <person name="Hauser L."/>
            <person name="Pelletier D.A."/>
            <person name="Kyrpides N."/>
            <person name="Anderson I."/>
            <person name="Oda Y."/>
            <person name="Harwood C.S."/>
            <person name="Richardson P."/>
        </authorList>
    </citation>
    <scope>NUCLEOTIDE SEQUENCE [LARGE SCALE GENOMIC DNA]</scope>
    <source>
        <strain evidence="5">BisB18</strain>
    </source>
</reference>
<keyword evidence="1 3" id="KW-0732">Signal</keyword>
<evidence type="ECO:0000313" key="5">
    <source>
        <dbReference type="EMBL" id="ABD85992.1"/>
    </source>
</evidence>
<evidence type="ECO:0000259" key="4">
    <source>
        <dbReference type="Pfam" id="PF03968"/>
    </source>
</evidence>
<dbReference type="PANTHER" id="PTHR36504:SF1">
    <property type="entry name" value="LIPOPOLYSACCHARIDE EXPORT SYSTEM PROTEIN LPTA"/>
    <property type="match status" value="1"/>
</dbReference>
<feature type="compositionally biased region" description="Low complexity" evidence="2">
    <location>
        <begin position="109"/>
        <end position="122"/>
    </location>
</feature>
<dbReference type="AlphaFoldDB" id="Q21C94"/>
<dbReference type="GO" id="GO:0030288">
    <property type="term" value="C:outer membrane-bounded periplasmic space"/>
    <property type="evidence" value="ECO:0007669"/>
    <property type="project" value="TreeGrafter"/>
</dbReference>
<dbReference type="eggNOG" id="COG1934">
    <property type="taxonomic scope" value="Bacteria"/>
</dbReference>
<dbReference type="RefSeq" id="WP_011470900.1">
    <property type="nucleotide sequence ID" value="NC_007925.1"/>
</dbReference>
<proteinExistence type="predicted"/>
<dbReference type="InterPro" id="IPR005653">
    <property type="entry name" value="OstA-like_N"/>
</dbReference>
<dbReference type="STRING" id="316056.RPC_0417"/>
<dbReference type="EMBL" id="CP000301">
    <property type="protein sequence ID" value="ABD85992.1"/>
    <property type="molecule type" value="Genomic_DNA"/>
</dbReference>
<evidence type="ECO:0000256" key="3">
    <source>
        <dbReference type="SAM" id="SignalP"/>
    </source>
</evidence>
<dbReference type="GO" id="GO:0015920">
    <property type="term" value="P:lipopolysaccharide transport"/>
    <property type="evidence" value="ECO:0007669"/>
    <property type="project" value="TreeGrafter"/>
</dbReference>
<name>Q21C94_RHOPB</name>
<feature type="domain" description="Organic solvent tolerance-like N-terminal" evidence="4">
    <location>
        <begin position="54"/>
        <end position="189"/>
    </location>
</feature>
<sequence length="225" mass="23046">MTKLQMTGRTLGGACVAMLVVAALGVAPAAAQAGMTGVPNAMQGFSQNRDKPIQIEAATLEVRDKKKEATFTGDVKVVQGDTTMTSRILVVFYDQEQPASAEPTPGRSAKAAAKPQMTAAAPGPGGGSSIRRLEAKGNVVVTQKDQVVTGDTAVFDTKTNLVTMLGGVVLTQGKNVVRGDRLLVDMTTGVSRVESGSGRVQGLFQSSPGAGPLGTAPPPNSAKPK</sequence>
<evidence type="ECO:0000256" key="1">
    <source>
        <dbReference type="ARBA" id="ARBA00022729"/>
    </source>
</evidence>
<dbReference type="PANTHER" id="PTHR36504">
    <property type="entry name" value="LIPOPOLYSACCHARIDE EXPORT SYSTEM PROTEIN LPTA"/>
    <property type="match status" value="1"/>
</dbReference>
<dbReference type="InterPro" id="IPR052037">
    <property type="entry name" value="LPS_export_LptA"/>
</dbReference>
<feature type="chain" id="PRO_5004199747" evidence="3">
    <location>
        <begin position="34"/>
        <end position="225"/>
    </location>
</feature>
<gene>
    <name evidence="5" type="ordered locus">RPC_0417</name>
</gene>
<dbReference type="GO" id="GO:0009279">
    <property type="term" value="C:cell outer membrane"/>
    <property type="evidence" value="ECO:0007669"/>
    <property type="project" value="TreeGrafter"/>
</dbReference>
<dbReference type="OrthoDB" id="9811926at2"/>
<dbReference type="Gene3D" id="2.60.450.10">
    <property type="entry name" value="Lipopolysaccharide (LPS) transport protein A like domain"/>
    <property type="match status" value="1"/>
</dbReference>
<feature type="region of interest" description="Disordered" evidence="2">
    <location>
        <begin position="194"/>
        <end position="225"/>
    </location>
</feature>
<feature type="region of interest" description="Disordered" evidence="2">
    <location>
        <begin position="99"/>
        <end position="127"/>
    </location>
</feature>